<organism evidence="3">
    <name type="scientific">Guillardia theta</name>
    <name type="common">Cryptophyte</name>
    <name type="synonym">Cryptomonas phi</name>
    <dbReference type="NCBI Taxonomy" id="55529"/>
    <lineage>
        <taxon>Eukaryota</taxon>
        <taxon>Cryptophyceae</taxon>
        <taxon>Pyrenomonadales</taxon>
        <taxon>Geminigeraceae</taxon>
        <taxon>Guillardia</taxon>
    </lineage>
</organism>
<dbReference type="AlphaFoldDB" id="A0A7S4P981"/>
<dbReference type="EMBL" id="HBKN01039820">
    <property type="protein sequence ID" value="CAE2327600.1"/>
    <property type="molecule type" value="Transcribed_RNA"/>
</dbReference>
<proteinExistence type="predicted"/>
<gene>
    <name evidence="3" type="ORF">GTHE00462_LOCUS31154</name>
</gene>
<evidence type="ECO:0000256" key="2">
    <source>
        <dbReference type="SAM" id="MobiDB-lite"/>
    </source>
</evidence>
<evidence type="ECO:0000313" key="3">
    <source>
        <dbReference type="EMBL" id="CAE2327600.1"/>
    </source>
</evidence>
<name>A0A7S4P981_GUITH</name>
<feature type="coiled-coil region" evidence="1">
    <location>
        <begin position="109"/>
        <end position="136"/>
    </location>
</feature>
<reference evidence="3" key="1">
    <citation type="submission" date="2021-01" db="EMBL/GenBank/DDBJ databases">
        <authorList>
            <person name="Corre E."/>
            <person name="Pelletier E."/>
            <person name="Niang G."/>
            <person name="Scheremetjew M."/>
            <person name="Finn R."/>
            <person name="Kale V."/>
            <person name="Holt S."/>
            <person name="Cochrane G."/>
            <person name="Meng A."/>
            <person name="Brown T."/>
            <person name="Cohen L."/>
        </authorList>
    </citation>
    <scope>NUCLEOTIDE SEQUENCE</scope>
    <source>
        <strain evidence="3">CCMP 2712</strain>
    </source>
</reference>
<evidence type="ECO:0000256" key="1">
    <source>
        <dbReference type="SAM" id="Coils"/>
    </source>
</evidence>
<accession>A0A7S4P981</accession>
<sequence>MPETSNPQDVAVREESGNDGGGAGPQSRLSFKGTQGSERQLEILRAAHSHPNIFVYGKKQEAWMEICHALNTNPLFAGKLTPTTAKDKFEELKSNWLAKNRKLLAAGGLNELKSEYDKLFREVILLENEHEEARKTKKICNHRNKDVRLSDSEWCKDFFVEASAPQMFPPDSMNMVGNSGSGNAMGAANSSSGGTTLSTGIFSRAMLLVDSLHQQGIFTVGQARKLRWLCMWQKPPIAVLMMAYSTSPDVFSARCKELLDGMEANGQLSSLLQAH</sequence>
<feature type="region of interest" description="Disordered" evidence="2">
    <location>
        <begin position="1"/>
        <end position="35"/>
    </location>
</feature>
<keyword evidence="1" id="KW-0175">Coiled coil</keyword>
<protein>
    <submittedName>
        <fullName evidence="3">Uncharacterized protein</fullName>
    </submittedName>
</protein>